<dbReference type="Gene3D" id="1.20.1440.60">
    <property type="entry name" value="23S rRNA-intervening sequence"/>
    <property type="match status" value="1"/>
</dbReference>
<gene>
    <name evidence="1" type="ORF">A2903_00520</name>
</gene>
<evidence type="ECO:0008006" key="3">
    <source>
        <dbReference type="Google" id="ProtNLM"/>
    </source>
</evidence>
<name>A0A1F6WR54_9BACT</name>
<organism evidence="1 2">
    <name type="scientific">Candidatus Nomurabacteria bacterium RIFCSPLOWO2_01_FULL_33_17</name>
    <dbReference type="NCBI Taxonomy" id="1801764"/>
    <lineage>
        <taxon>Bacteria</taxon>
        <taxon>Candidatus Nomuraibacteriota</taxon>
    </lineage>
</organism>
<dbReference type="EMBL" id="MFUO01000001">
    <property type="protein sequence ID" value="OGI84336.1"/>
    <property type="molecule type" value="Genomic_DNA"/>
</dbReference>
<protein>
    <recommendedName>
        <fullName evidence="3">Four helix bundle protein</fullName>
    </recommendedName>
</protein>
<evidence type="ECO:0000313" key="2">
    <source>
        <dbReference type="Proteomes" id="UP000178184"/>
    </source>
</evidence>
<dbReference type="Proteomes" id="UP000178184">
    <property type="component" value="Unassembled WGS sequence"/>
</dbReference>
<evidence type="ECO:0000313" key="1">
    <source>
        <dbReference type="EMBL" id="OGI84336.1"/>
    </source>
</evidence>
<sequence>MPVLNKTKSIYIIWFDYYTKLDKTHKYTLGIKIDNLFIEIIEAISIATFLDKSEKQPWVRLAIRKLDTIKVLILILWETKSLDNKKYIHLSEPLDEIGKMLGGWNGQISKSLAQNKNSPAR</sequence>
<dbReference type="AlphaFoldDB" id="A0A1F6WR54"/>
<proteinExistence type="predicted"/>
<dbReference type="CDD" id="cd16376">
    <property type="entry name" value="Avd_like"/>
    <property type="match status" value="1"/>
</dbReference>
<comment type="caution">
    <text evidence="1">The sequence shown here is derived from an EMBL/GenBank/DDBJ whole genome shotgun (WGS) entry which is preliminary data.</text>
</comment>
<accession>A0A1F6WR54</accession>
<dbReference type="InterPro" id="IPR055360">
    <property type="entry name" value="bAvd"/>
</dbReference>
<dbReference type="STRING" id="1801764.A2903_00520"/>
<dbReference type="InterPro" id="IPR036583">
    <property type="entry name" value="23S_rRNA_IVS_sf"/>
</dbReference>
<reference evidence="1 2" key="1">
    <citation type="journal article" date="2016" name="Nat. Commun.">
        <title>Thousands of microbial genomes shed light on interconnected biogeochemical processes in an aquifer system.</title>
        <authorList>
            <person name="Anantharaman K."/>
            <person name="Brown C.T."/>
            <person name="Hug L.A."/>
            <person name="Sharon I."/>
            <person name="Castelle C.J."/>
            <person name="Probst A.J."/>
            <person name="Thomas B.C."/>
            <person name="Singh A."/>
            <person name="Wilkins M.J."/>
            <person name="Karaoz U."/>
            <person name="Brodie E.L."/>
            <person name="Williams K.H."/>
            <person name="Hubbard S.S."/>
            <person name="Banfield J.F."/>
        </authorList>
    </citation>
    <scope>NUCLEOTIDE SEQUENCE [LARGE SCALE GENOMIC DNA]</scope>
</reference>